<dbReference type="InterPro" id="IPR028082">
    <property type="entry name" value="Peripla_BP_I"/>
</dbReference>
<accession>A0A2T0RMR9</accession>
<evidence type="ECO:0000256" key="2">
    <source>
        <dbReference type="ARBA" id="ARBA00007639"/>
    </source>
</evidence>
<keyword evidence="3" id="KW-0732">Signal</keyword>
<proteinExistence type="inferred from homology"/>
<dbReference type="Gene3D" id="3.40.50.2300">
    <property type="match status" value="1"/>
</dbReference>
<comment type="similarity">
    <text evidence="2">Belongs to the bacterial solute-binding protein 2 family.</text>
</comment>
<keyword evidence="5" id="KW-1185">Reference proteome</keyword>
<comment type="caution">
    <text evidence="4">The sequence shown here is derived from an EMBL/GenBank/DDBJ whole genome shotgun (WGS) entry which is preliminary data.</text>
</comment>
<protein>
    <submittedName>
        <fullName evidence="4">Substrate-binding family protein</fullName>
    </submittedName>
</protein>
<dbReference type="Proteomes" id="UP000239480">
    <property type="component" value="Unassembled WGS sequence"/>
</dbReference>
<dbReference type="PANTHER" id="PTHR46847">
    <property type="entry name" value="D-ALLOSE-BINDING PERIPLASMIC PROTEIN-RELATED"/>
    <property type="match status" value="1"/>
</dbReference>
<gene>
    <name evidence="4" type="ORF">CLV78_10624</name>
</gene>
<dbReference type="SUPFAM" id="SSF53822">
    <property type="entry name" value="Periplasmic binding protein-like I"/>
    <property type="match status" value="1"/>
</dbReference>
<dbReference type="GO" id="GO:0030313">
    <property type="term" value="C:cell envelope"/>
    <property type="evidence" value="ECO:0007669"/>
    <property type="project" value="UniProtKB-SubCell"/>
</dbReference>
<organism evidence="4 5">
    <name type="scientific">Aliiruegeria haliotis</name>
    <dbReference type="NCBI Taxonomy" id="1280846"/>
    <lineage>
        <taxon>Bacteria</taxon>
        <taxon>Pseudomonadati</taxon>
        <taxon>Pseudomonadota</taxon>
        <taxon>Alphaproteobacteria</taxon>
        <taxon>Rhodobacterales</taxon>
        <taxon>Roseobacteraceae</taxon>
        <taxon>Aliiruegeria</taxon>
    </lineage>
</organism>
<sequence length="86" mass="8910">MALAAVSAAKELGKLEDLVIVGFDRNPGNLKSIAAGVQTADIKQDNTKLGQESVKAIVGVIKGEEVEAFTPIGGILITAENVANFM</sequence>
<dbReference type="OrthoDB" id="4827464at2"/>
<evidence type="ECO:0000256" key="3">
    <source>
        <dbReference type="ARBA" id="ARBA00022729"/>
    </source>
</evidence>
<dbReference type="EMBL" id="PVTD01000006">
    <property type="protein sequence ID" value="PRY22484.1"/>
    <property type="molecule type" value="Genomic_DNA"/>
</dbReference>
<evidence type="ECO:0000313" key="4">
    <source>
        <dbReference type="EMBL" id="PRY22484.1"/>
    </source>
</evidence>
<reference evidence="4 5" key="1">
    <citation type="submission" date="2018-03" db="EMBL/GenBank/DDBJ databases">
        <title>Genomic Encyclopedia of Archaeal and Bacterial Type Strains, Phase II (KMG-II): from individual species to whole genera.</title>
        <authorList>
            <person name="Goeker M."/>
        </authorList>
    </citation>
    <scope>NUCLEOTIDE SEQUENCE [LARGE SCALE GENOMIC DNA]</scope>
    <source>
        <strain evidence="4 5">DSM 29328</strain>
    </source>
</reference>
<evidence type="ECO:0000313" key="5">
    <source>
        <dbReference type="Proteomes" id="UP000239480"/>
    </source>
</evidence>
<dbReference type="PANTHER" id="PTHR46847:SF1">
    <property type="entry name" value="D-ALLOSE-BINDING PERIPLASMIC PROTEIN-RELATED"/>
    <property type="match status" value="1"/>
</dbReference>
<dbReference type="AlphaFoldDB" id="A0A2T0RMR9"/>
<evidence type="ECO:0000256" key="1">
    <source>
        <dbReference type="ARBA" id="ARBA00004196"/>
    </source>
</evidence>
<name>A0A2T0RMR9_9RHOB</name>
<comment type="subcellular location">
    <subcellularLocation>
        <location evidence="1">Cell envelope</location>
    </subcellularLocation>
</comment>